<dbReference type="Proteomes" id="UP000790709">
    <property type="component" value="Unassembled WGS sequence"/>
</dbReference>
<dbReference type="EMBL" id="MU266512">
    <property type="protein sequence ID" value="KAH7921774.1"/>
    <property type="molecule type" value="Genomic_DNA"/>
</dbReference>
<evidence type="ECO:0000313" key="1">
    <source>
        <dbReference type="EMBL" id="KAH7921774.1"/>
    </source>
</evidence>
<gene>
    <name evidence="1" type="ORF">BV22DRAFT_1038265</name>
</gene>
<reference evidence="1" key="1">
    <citation type="journal article" date="2021" name="New Phytol.">
        <title>Evolutionary innovations through gain and loss of genes in the ectomycorrhizal Boletales.</title>
        <authorList>
            <person name="Wu G."/>
            <person name="Miyauchi S."/>
            <person name="Morin E."/>
            <person name="Kuo A."/>
            <person name="Drula E."/>
            <person name="Varga T."/>
            <person name="Kohler A."/>
            <person name="Feng B."/>
            <person name="Cao Y."/>
            <person name="Lipzen A."/>
            <person name="Daum C."/>
            <person name="Hundley H."/>
            <person name="Pangilinan J."/>
            <person name="Johnson J."/>
            <person name="Barry K."/>
            <person name="LaButti K."/>
            <person name="Ng V."/>
            <person name="Ahrendt S."/>
            <person name="Min B."/>
            <person name="Choi I.G."/>
            <person name="Park H."/>
            <person name="Plett J.M."/>
            <person name="Magnuson J."/>
            <person name="Spatafora J.W."/>
            <person name="Nagy L.G."/>
            <person name="Henrissat B."/>
            <person name="Grigoriev I.V."/>
            <person name="Yang Z.L."/>
            <person name="Xu J."/>
            <person name="Martin F.M."/>
        </authorList>
    </citation>
    <scope>NUCLEOTIDE SEQUENCE</scope>
    <source>
        <strain evidence="1">KUC20120723A-06</strain>
    </source>
</reference>
<comment type="caution">
    <text evidence="1">The sequence shown here is derived from an EMBL/GenBank/DDBJ whole genome shotgun (WGS) entry which is preliminary data.</text>
</comment>
<evidence type="ECO:0000313" key="2">
    <source>
        <dbReference type="Proteomes" id="UP000790709"/>
    </source>
</evidence>
<sequence length="233" mass="26373">MATWPWPRVINPHFEEIKAVSDAWFRNLKAFSPKSQKSFERADLCMFRLSTAGLRFLRSVGNLAPFGALAYPHASKEHLRTGCDLIYVGFVVDEYTEVENAEVTREMIGIGIDALNNPHKPRPEGEVIFGEVVRQFWALPIKTASPTSQRHFVRHFTDYLHGVLTQPADRDVGLCRGIEDYLVVRRDNIGAQAAFVCLHLGVDFEDDVYYHPVIVELSGYVADMVLVDNDMCS</sequence>
<proteinExistence type="predicted"/>
<keyword evidence="2" id="KW-1185">Reference proteome</keyword>
<accession>A0ACB8B8H0</accession>
<protein>
    <submittedName>
        <fullName evidence="1">Uncharacterized protein</fullName>
    </submittedName>
</protein>
<organism evidence="1 2">
    <name type="scientific">Leucogyrophana mollusca</name>
    <dbReference type="NCBI Taxonomy" id="85980"/>
    <lineage>
        <taxon>Eukaryota</taxon>
        <taxon>Fungi</taxon>
        <taxon>Dikarya</taxon>
        <taxon>Basidiomycota</taxon>
        <taxon>Agaricomycotina</taxon>
        <taxon>Agaricomycetes</taxon>
        <taxon>Agaricomycetidae</taxon>
        <taxon>Boletales</taxon>
        <taxon>Boletales incertae sedis</taxon>
        <taxon>Leucogyrophana</taxon>
    </lineage>
</organism>
<name>A0ACB8B8H0_9AGAM</name>